<feature type="region of interest" description="Disordered" evidence="1">
    <location>
        <begin position="422"/>
        <end position="452"/>
    </location>
</feature>
<feature type="region of interest" description="Disordered" evidence="1">
    <location>
        <begin position="562"/>
        <end position="594"/>
    </location>
</feature>
<proteinExistence type="predicted"/>
<organism evidence="3 4">
    <name type="scientific">Mycteria americana</name>
    <name type="common">Wood stork</name>
    <dbReference type="NCBI Taxonomy" id="33587"/>
    <lineage>
        <taxon>Eukaryota</taxon>
        <taxon>Metazoa</taxon>
        <taxon>Chordata</taxon>
        <taxon>Craniata</taxon>
        <taxon>Vertebrata</taxon>
        <taxon>Euteleostomi</taxon>
        <taxon>Archelosauria</taxon>
        <taxon>Archosauria</taxon>
        <taxon>Dinosauria</taxon>
        <taxon>Saurischia</taxon>
        <taxon>Theropoda</taxon>
        <taxon>Coelurosauria</taxon>
        <taxon>Aves</taxon>
        <taxon>Neognathae</taxon>
        <taxon>Neoaves</taxon>
        <taxon>Aequornithes</taxon>
        <taxon>Ciconiiformes</taxon>
        <taxon>Ciconiidae</taxon>
        <taxon>Mycteria</taxon>
    </lineage>
</organism>
<sequence>MSQQCAQVAKKANSILACMRNSVASRSREVIVPLHLALVRPHLESCVQFWAPHHKRDIEVLEHVQRRATKLVKGLEHKSCEEWLRELGLFSLEKRRLRGDLIALYSYLEGGCSEVGVGLFSQGRFRLSIRKIFFSEGVVKHWNRLPREVVESPSLEVFKRCLDEVLMDIRAHNPCYNFRRAHSEVQGQLTVKPRAAHQTQGMPGLGNGNLFNRSGIAWVSSSMGRGAVDIAYLDFSKVFDTVSRKCGLDEQTVRWIENWLNGWSQRVVISGTKSSWRPVTSGVTQRSTAGPILLNIFINHLDDRVKCTLSKFADDTKLGGVADTPDDCAAIQRDLDRLEEWANRNLMKFNKEKCKVLHLGRNNPRHQYMLGASQLESSLAEKDLGNPEHCQQVKGGDPSPLLTTGEATPGVLCPVLASSVQERHGATRESPMKGHEDEEGTGAERTGTVHSGEKKAQEDFINIYKYLKGRCKGDGARVFPVVPRDRIRGNWHKLKRRRFPLNIRKQFFTVRMTEHWHRLPREVMRSPSLEILKSQLVTKDEEKADVLNAFFASVFNSKTSCTLGTQPPELEDRDEEQDEAPRIQGEMVSDHNTT</sequence>
<feature type="compositionally biased region" description="Acidic residues" evidence="1">
    <location>
        <begin position="569"/>
        <end position="578"/>
    </location>
</feature>
<comment type="caution">
    <text evidence="3">The sequence shown here is derived from an EMBL/GenBank/DDBJ whole genome shotgun (WGS) entry which is preliminary data.</text>
</comment>
<dbReference type="AlphaFoldDB" id="A0AAN7PJK0"/>
<evidence type="ECO:0000259" key="2">
    <source>
        <dbReference type="Pfam" id="PF00078"/>
    </source>
</evidence>
<evidence type="ECO:0000256" key="1">
    <source>
        <dbReference type="SAM" id="MobiDB-lite"/>
    </source>
</evidence>
<dbReference type="Pfam" id="PF00078">
    <property type="entry name" value="RVT_1"/>
    <property type="match status" value="1"/>
</dbReference>
<dbReference type="InterPro" id="IPR000477">
    <property type="entry name" value="RT_dom"/>
</dbReference>
<dbReference type="Proteomes" id="UP001333110">
    <property type="component" value="Unassembled WGS sequence"/>
</dbReference>
<keyword evidence="4" id="KW-1185">Reference proteome</keyword>
<feature type="compositionally biased region" description="Basic and acidic residues" evidence="1">
    <location>
        <begin position="422"/>
        <end position="436"/>
    </location>
</feature>
<dbReference type="EMBL" id="JAUNZN010000001">
    <property type="protein sequence ID" value="KAK4832042.1"/>
    <property type="molecule type" value="Genomic_DNA"/>
</dbReference>
<evidence type="ECO:0000313" key="4">
    <source>
        <dbReference type="Proteomes" id="UP001333110"/>
    </source>
</evidence>
<protein>
    <recommendedName>
        <fullName evidence="2">Reverse transcriptase domain-containing protein</fullName>
    </recommendedName>
</protein>
<dbReference type="PANTHER" id="PTHR33332">
    <property type="entry name" value="REVERSE TRANSCRIPTASE DOMAIN-CONTAINING PROTEIN"/>
    <property type="match status" value="1"/>
</dbReference>
<gene>
    <name evidence="3" type="ORF">QYF61_020557</name>
</gene>
<name>A0AAN7PJK0_MYCAM</name>
<evidence type="ECO:0000313" key="3">
    <source>
        <dbReference type="EMBL" id="KAK4832042.1"/>
    </source>
</evidence>
<reference evidence="3 4" key="1">
    <citation type="journal article" date="2023" name="J. Hered.">
        <title>Chromosome-level genome of the wood stork (Mycteria americana) provides insight into avian chromosome evolution.</title>
        <authorList>
            <person name="Flamio R. Jr."/>
            <person name="Ramstad K.M."/>
        </authorList>
    </citation>
    <scope>NUCLEOTIDE SEQUENCE [LARGE SCALE GENOMIC DNA]</scope>
    <source>
        <strain evidence="3">JAX WOST 10</strain>
    </source>
</reference>
<feature type="domain" description="Reverse transcriptase" evidence="2">
    <location>
        <begin position="231"/>
        <end position="362"/>
    </location>
</feature>
<accession>A0AAN7PJK0</accession>